<feature type="region of interest" description="Disordered" evidence="1">
    <location>
        <begin position="38"/>
        <end position="58"/>
    </location>
</feature>
<evidence type="ECO:0000256" key="1">
    <source>
        <dbReference type="SAM" id="MobiDB-lite"/>
    </source>
</evidence>
<dbReference type="InParanoid" id="A0A3N4LCE3"/>
<feature type="compositionally biased region" description="Low complexity" evidence="1">
    <location>
        <begin position="699"/>
        <end position="715"/>
    </location>
</feature>
<feature type="region of interest" description="Disordered" evidence="1">
    <location>
        <begin position="1"/>
        <end position="20"/>
    </location>
</feature>
<name>A0A3N4LCE3_9PEZI</name>
<feature type="region of interest" description="Disordered" evidence="1">
    <location>
        <begin position="585"/>
        <end position="604"/>
    </location>
</feature>
<sequence>MRELRPAPPAQHPQSHLHGPLAPEVAIPQFNTQKSAVSSFQHHQSAHNASKGHNFPSQHEYPISPKCEHIVQFYDSDSYLYDSVSSFLLTSFFSSQEAAVVVATANHIVALEHQLFHQHCLFPEVMKRRGQLLMCEAEGVLEIILANGLTQNSFESFLTPIIGKLREKGYARILVYGELVNLLCEQGRYWDAVRLEKIWNVFLQGPIGTENGVELLCGYKMDVFALDEGDLEHGTSRENTRRTADYSTDVQSAAFREICRTHSDVRPTEKAAGELGNAGAGNFSGSATTVDIPRTLVSEPPVPKEQGGMMIAVLQHRIRTLEKQILREKESSKQDRELRKLFNKLPVGIYASYITAEKVNQDPRNAERGKLVLAPKGKGKMQNPHLQTEQASDKLPIMNHAFTKLLGLDDSVISSSDLTTVTSAHRKWIDTFVHFDDREKLVASIESVGLGEALRGGGLEEVGRVHDSKCTYRVIHQDGQVKWLLGETVPLRGIVESDNGSESTEGKERKYIHSMTDLTHMMGALEMLPEAKSQATSAFSNTADMGKRGRTESRSSTYEDPQNSEPVTSAPTGSHKRRVIEDPKAQSSPLNHLKPQGSPHKHHQLQQCVGLDILNPPPDFLQERGLDHCTTADSGLSQPSLHSSGVLKQAPQAALVNQQYYPPAAHTQHQFSDTKNYPNAASGAWGSDRYLHAHDRRNSATSSQSTNTNKSYNSSRFSATSRRGGTNDGMNSAAPKPSETVRRQ</sequence>
<gene>
    <name evidence="3" type="ORF">L211DRAFT_516474</name>
</gene>
<feature type="compositionally biased region" description="Polar residues" evidence="1">
    <location>
        <begin position="554"/>
        <end position="572"/>
    </location>
</feature>
<feature type="domain" description="MEDS" evidence="2">
    <location>
        <begin position="69"/>
        <end position="224"/>
    </location>
</feature>
<reference evidence="3 4" key="1">
    <citation type="journal article" date="2018" name="Nat. Ecol. Evol.">
        <title>Pezizomycetes genomes reveal the molecular basis of ectomycorrhizal truffle lifestyle.</title>
        <authorList>
            <person name="Murat C."/>
            <person name="Payen T."/>
            <person name="Noel B."/>
            <person name="Kuo A."/>
            <person name="Morin E."/>
            <person name="Chen J."/>
            <person name="Kohler A."/>
            <person name="Krizsan K."/>
            <person name="Balestrini R."/>
            <person name="Da Silva C."/>
            <person name="Montanini B."/>
            <person name="Hainaut M."/>
            <person name="Levati E."/>
            <person name="Barry K.W."/>
            <person name="Belfiori B."/>
            <person name="Cichocki N."/>
            <person name="Clum A."/>
            <person name="Dockter R.B."/>
            <person name="Fauchery L."/>
            <person name="Guy J."/>
            <person name="Iotti M."/>
            <person name="Le Tacon F."/>
            <person name="Lindquist E.A."/>
            <person name="Lipzen A."/>
            <person name="Malagnac F."/>
            <person name="Mello A."/>
            <person name="Molinier V."/>
            <person name="Miyauchi S."/>
            <person name="Poulain J."/>
            <person name="Riccioni C."/>
            <person name="Rubini A."/>
            <person name="Sitrit Y."/>
            <person name="Splivallo R."/>
            <person name="Traeger S."/>
            <person name="Wang M."/>
            <person name="Zifcakova L."/>
            <person name="Wipf D."/>
            <person name="Zambonelli A."/>
            <person name="Paolocci F."/>
            <person name="Nowrousian M."/>
            <person name="Ottonello S."/>
            <person name="Baldrian P."/>
            <person name="Spatafora J.W."/>
            <person name="Henrissat B."/>
            <person name="Nagy L.G."/>
            <person name="Aury J.M."/>
            <person name="Wincker P."/>
            <person name="Grigoriev I.V."/>
            <person name="Bonfante P."/>
            <person name="Martin F.M."/>
        </authorList>
    </citation>
    <scope>NUCLEOTIDE SEQUENCE [LARGE SCALE GENOMIC DNA]</scope>
    <source>
        <strain evidence="3 4">ATCC MYA-4762</strain>
    </source>
</reference>
<feature type="region of interest" description="Disordered" evidence="1">
    <location>
        <begin position="695"/>
        <end position="744"/>
    </location>
</feature>
<dbReference type="EMBL" id="ML121570">
    <property type="protein sequence ID" value="RPB20540.1"/>
    <property type="molecule type" value="Genomic_DNA"/>
</dbReference>
<dbReference type="STRING" id="1051890.A0A3N4LCE3"/>
<feature type="compositionally biased region" description="Pro residues" evidence="1">
    <location>
        <begin position="1"/>
        <end position="11"/>
    </location>
</feature>
<keyword evidence="4" id="KW-1185">Reference proteome</keyword>
<dbReference type="Proteomes" id="UP000267821">
    <property type="component" value="Unassembled WGS sequence"/>
</dbReference>
<dbReference type="InterPro" id="IPR025847">
    <property type="entry name" value="MEDS_domain"/>
</dbReference>
<evidence type="ECO:0000259" key="2">
    <source>
        <dbReference type="Pfam" id="PF14417"/>
    </source>
</evidence>
<dbReference type="Gene3D" id="3.30.450.20">
    <property type="entry name" value="PAS domain"/>
    <property type="match status" value="1"/>
</dbReference>
<dbReference type="OrthoDB" id="5378913at2759"/>
<accession>A0A3N4LCE3</accession>
<proteinExistence type="predicted"/>
<dbReference type="AlphaFoldDB" id="A0A3N4LCE3"/>
<evidence type="ECO:0000313" key="3">
    <source>
        <dbReference type="EMBL" id="RPB20540.1"/>
    </source>
</evidence>
<dbReference type="Pfam" id="PF14417">
    <property type="entry name" value="MEDS"/>
    <property type="match status" value="1"/>
</dbReference>
<organism evidence="3 4">
    <name type="scientific">Terfezia boudieri ATCC MYA-4762</name>
    <dbReference type="NCBI Taxonomy" id="1051890"/>
    <lineage>
        <taxon>Eukaryota</taxon>
        <taxon>Fungi</taxon>
        <taxon>Dikarya</taxon>
        <taxon>Ascomycota</taxon>
        <taxon>Pezizomycotina</taxon>
        <taxon>Pezizomycetes</taxon>
        <taxon>Pezizales</taxon>
        <taxon>Pezizaceae</taxon>
        <taxon>Terfezia</taxon>
    </lineage>
</organism>
<evidence type="ECO:0000313" key="4">
    <source>
        <dbReference type="Proteomes" id="UP000267821"/>
    </source>
</evidence>
<feature type="compositionally biased region" description="Polar residues" evidence="1">
    <location>
        <begin position="38"/>
        <end position="48"/>
    </location>
</feature>
<feature type="compositionally biased region" description="Polar residues" evidence="1">
    <location>
        <begin position="716"/>
        <end position="730"/>
    </location>
</feature>
<feature type="compositionally biased region" description="Polar residues" evidence="1">
    <location>
        <begin position="533"/>
        <end position="543"/>
    </location>
</feature>
<protein>
    <recommendedName>
        <fullName evidence="2">MEDS domain-containing protein</fullName>
    </recommendedName>
</protein>
<feature type="region of interest" description="Disordered" evidence="1">
    <location>
        <begin position="532"/>
        <end position="576"/>
    </location>
</feature>